<comment type="caution">
    <text evidence="6">The sequence shown here is derived from an EMBL/GenBank/DDBJ whole genome shotgun (WGS) entry which is preliminary data.</text>
</comment>
<evidence type="ECO:0000313" key="6">
    <source>
        <dbReference type="EMBL" id="KAK9417091.1"/>
    </source>
</evidence>
<feature type="region of interest" description="Disordered" evidence="4">
    <location>
        <begin position="1"/>
        <end position="23"/>
    </location>
</feature>
<dbReference type="SUPFAM" id="SSF51735">
    <property type="entry name" value="NAD(P)-binding Rossmann-fold domains"/>
    <property type="match status" value="1"/>
</dbReference>
<evidence type="ECO:0000259" key="5">
    <source>
        <dbReference type="PROSITE" id="PS50075"/>
    </source>
</evidence>
<dbReference type="InterPro" id="IPR023213">
    <property type="entry name" value="CAT-like_dom_sf"/>
</dbReference>
<reference evidence="6 7" key="1">
    <citation type="journal article" date="2024" name="J. Plant Pathol.">
        <title>Sequence and assembly of the genome of Seiridium unicorne, isolate CBS 538.82, causal agent of cypress canker disease.</title>
        <authorList>
            <person name="Scali E."/>
            <person name="Rocca G.D."/>
            <person name="Danti R."/>
            <person name="Garbelotto M."/>
            <person name="Barberini S."/>
            <person name="Baroncelli R."/>
            <person name="Emiliani G."/>
        </authorList>
    </citation>
    <scope>NUCLEOTIDE SEQUENCE [LARGE SCALE GENOMIC DNA]</scope>
    <source>
        <strain evidence="6 7">BM-138-508</strain>
    </source>
</reference>
<evidence type="ECO:0000256" key="2">
    <source>
        <dbReference type="ARBA" id="ARBA00022553"/>
    </source>
</evidence>
<dbReference type="Proteomes" id="UP001408356">
    <property type="component" value="Unassembled WGS sequence"/>
</dbReference>
<dbReference type="Pfam" id="PF00668">
    <property type="entry name" value="Condensation"/>
    <property type="match status" value="1"/>
</dbReference>
<dbReference type="InterPro" id="IPR042099">
    <property type="entry name" value="ANL_N_sf"/>
</dbReference>
<dbReference type="Gene3D" id="3.40.50.12780">
    <property type="entry name" value="N-terminal domain of ligase-like"/>
    <property type="match status" value="2"/>
</dbReference>
<evidence type="ECO:0000256" key="1">
    <source>
        <dbReference type="ARBA" id="ARBA00022450"/>
    </source>
</evidence>
<organism evidence="6 7">
    <name type="scientific">Seiridium unicorne</name>
    <dbReference type="NCBI Taxonomy" id="138068"/>
    <lineage>
        <taxon>Eukaryota</taxon>
        <taxon>Fungi</taxon>
        <taxon>Dikarya</taxon>
        <taxon>Ascomycota</taxon>
        <taxon>Pezizomycotina</taxon>
        <taxon>Sordariomycetes</taxon>
        <taxon>Xylariomycetidae</taxon>
        <taxon>Amphisphaeriales</taxon>
        <taxon>Sporocadaceae</taxon>
        <taxon>Seiridium</taxon>
    </lineage>
</organism>
<dbReference type="PANTHER" id="PTHR45527">
    <property type="entry name" value="NONRIBOSOMAL PEPTIDE SYNTHETASE"/>
    <property type="match status" value="1"/>
</dbReference>
<evidence type="ECO:0000313" key="7">
    <source>
        <dbReference type="Proteomes" id="UP001408356"/>
    </source>
</evidence>
<keyword evidence="2" id="KW-0597">Phosphoprotein</keyword>
<dbReference type="EMBL" id="JARVKF010000401">
    <property type="protein sequence ID" value="KAK9417091.1"/>
    <property type="molecule type" value="Genomic_DNA"/>
</dbReference>
<protein>
    <recommendedName>
        <fullName evidence="5">Carrier domain-containing protein</fullName>
    </recommendedName>
</protein>
<dbReference type="SUPFAM" id="SSF52777">
    <property type="entry name" value="CoA-dependent acyltransferases"/>
    <property type="match status" value="2"/>
</dbReference>
<accession>A0ABR2URA2</accession>
<dbReference type="InterPro" id="IPR036736">
    <property type="entry name" value="ACP-like_sf"/>
</dbReference>
<dbReference type="Gene3D" id="3.30.559.30">
    <property type="entry name" value="Nonribosomal peptide synthetase, condensation domain"/>
    <property type="match status" value="1"/>
</dbReference>
<sequence length="1254" mass="138660">MARRKLSGRVPPSPRLGGPWPSAPSFRGSFGEAISGLEQRHHPLSLRRCARPLLSLEILRTANPDEIYHLAAQSHVGLFFSTSTYTSDVDALGTLRVLEAIIALGLEKKVWFYNACSSEVFGDVKEQVQNENTPFKPRSPYAVAKLYSYYTTVNFRDQGVFAVNEILFSHESPRRATASTIIQAAWALLVGIYTSLLVVQAALEQRGGDHILQTANSFLSVDCALMLECEIHDRNTVFRATFDDQVLSDVQITRMLYQLEHLVQRLPSGSPWIQVKELQGINDNDIAQILEWNSADNAGTEVISTVHELIGQMVIDAPSAAAISSWDGQLSYGLLNVYSSRLATYLQHECGVRNGSLVAICFEKSMWVVVSMLAVLKAGGACVPMDPKSPSGRLQTLLDGLGNDSAGLIMTSTLHAKGMGKPRSIGDIFATLIHGGCVCIPSEHDRMNNLGGAIRSLRANQVSLTTTLASHLRPEEVPELKTLIIAGEAISKDIIEAWADHVSLINMYGPAECTVYCTGKANIERCDHPSNIGRGVGAIIWLTDPEEPNRLAPIGAVGEILIEGPRVARGYLGNVAQTKSAFLRDLAWSKRQDSALRRSFYRTGDLGSYNHDGAIAFIGRNDDQVKIYGQRLEIGEVEHQLRVSLQSTVQVAVSVVVPKHAGKALGAFIVLGDDDDNRDESLLCTSSRSLEQFRHLMEGLVARLGNVLPSYMIPQAYIPIRSLPLSASGKVDRKRLQNVPSNYSFEQLSALQGLEARIPRHPSTTMEKLLRALWKELLKIEEISLEGNFFRLGGDSVLSMQLVSISCARGVTLTVQNIFWNASLRGLAATALEDTQTAELAPIPANQIEDIYPSTFLQRRMIIGQKRASSEPRDYQVQLVFALPGSLDVEQFQAAWNSASRRHSILRTRLIRYSAEIFQVVVKDNITWVEAVSLEAFVHQDRFDNMTFGKALGRFAIVQEEGNNERNFVLTNQHAIYDAFSFSLLFSEVEKTYLGTAPSISMPPQMNSYIKYLVEADRHAAVGFWSSYLAGTDTKPLHRPGEPFPKIIIRTVVFDIPIVRDRDLTLSTIIETATGLALAHHIGCTDVILRSVRLGRSGSVARLEELVGPTNTVVPLRVRLDRAQRVSELLHAAQALQGKMLQHEHLGFFELKEMEDLSPVLQHSYHVNVNPAPTSVLGTGLGMRLHQMQMRNADPLRVYVDLNAGRLELNIRSDDDYVPEVKVKEILADIRNVISRFVRVFPGEGTTVGEIFGE</sequence>
<dbReference type="PROSITE" id="PS50075">
    <property type="entry name" value="CARRIER"/>
    <property type="match status" value="1"/>
</dbReference>
<evidence type="ECO:0000256" key="3">
    <source>
        <dbReference type="ARBA" id="ARBA00022598"/>
    </source>
</evidence>
<name>A0ABR2URA2_9PEZI</name>
<gene>
    <name evidence="6" type="ORF">SUNI508_09109</name>
</gene>
<dbReference type="InterPro" id="IPR009081">
    <property type="entry name" value="PP-bd_ACP"/>
</dbReference>
<dbReference type="Gene3D" id="1.10.1200.10">
    <property type="entry name" value="ACP-like"/>
    <property type="match status" value="1"/>
</dbReference>
<proteinExistence type="predicted"/>
<dbReference type="InterPro" id="IPR045851">
    <property type="entry name" value="AMP-bd_C_sf"/>
</dbReference>
<dbReference type="InterPro" id="IPR001242">
    <property type="entry name" value="Condensation_dom"/>
</dbReference>
<dbReference type="Gene3D" id="3.40.50.720">
    <property type="entry name" value="NAD(P)-binding Rossmann-like Domain"/>
    <property type="match status" value="1"/>
</dbReference>
<feature type="domain" description="Carrier" evidence="5">
    <location>
        <begin position="761"/>
        <end position="835"/>
    </location>
</feature>
<dbReference type="PANTHER" id="PTHR45527:SF16">
    <property type="entry name" value="NONRIBOSOMAL PEPTIDE SYNTHASE ATNA-RELATED"/>
    <property type="match status" value="1"/>
</dbReference>
<dbReference type="Gene3D" id="3.30.559.10">
    <property type="entry name" value="Chloramphenicol acetyltransferase-like domain"/>
    <property type="match status" value="1"/>
</dbReference>
<keyword evidence="7" id="KW-1185">Reference proteome</keyword>
<dbReference type="SUPFAM" id="SSF47336">
    <property type="entry name" value="ACP-like"/>
    <property type="match status" value="1"/>
</dbReference>
<keyword evidence="3" id="KW-0436">Ligase</keyword>
<dbReference type="Pfam" id="PF00550">
    <property type="entry name" value="PP-binding"/>
    <property type="match status" value="1"/>
</dbReference>
<dbReference type="Pfam" id="PF16363">
    <property type="entry name" value="GDP_Man_Dehyd"/>
    <property type="match status" value="1"/>
</dbReference>
<evidence type="ECO:0000256" key="4">
    <source>
        <dbReference type="SAM" id="MobiDB-lite"/>
    </source>
</evidence>
<dbReference type="Pfam" id="PF00501">
    <property type="entry name" value="AMP-binding"/>
    <property type="match status" value="2"/>
</dbReference>
<dbReference type="InterPro" id="IPR000873">
    <property type="entry name" value="AMP-dep_synth/lig_dom"/>
</dbReference>
<dbReference type="Gene3D" id="3.30.300.30">
    <property type="match status" value="1"/>
</dbReference>
<dbReference type="InterPro" id="IPR016040">
    <property type="entry name" value="NAD(P)-bd_dom"/>
</dbReference>
<keyword evidence="1" id="KW-0596">Phosphopantetheine</keyword>
<dbReference type="InterPro" id="IPR036291">
    <property type="entry name" value="NAD(P)-bd_dom_sf"/>
</dbReference>
<dbReference type="CDD" id="cd05918">
    <property type="entry name" value="A_NRPS_SidN3_like"/>
    <property type="match status" value="1"/>
</dbReference>
<dbReference type="SUPFAM" id="SSF56801">
    <property type="entry name" value="Acetyl-CoA synthetase-like"/>
    <property type="match status" value="1"/>
</dbReference>